<dbReference type="SUPFAM" id="SSF51556">
    <property type="entry name" value="Metallo-dependent hydrolases"/>
    <property type="match status" value="1"/>
</dbReference>
<dbReference type="InterPro" id="IPR023100">
    <property type="entry name" value="D-aminoacylase_insert_dom_sf"/>
</dbReference>
<organism evidence="2 3">
    <name type="scientific">Flagellimonas marina</name>
    <dbReference type="NCBI Taxonomy" id="1775168"/>
    <lineage>
        <taxon>Bacteria</taxon>
        <taxon>Pseudomonadati</taxon>
        <taxon>Bacteroidota</taxon>
        <taxon>Flavobacteriia</taxon>
        <taxon>Flavobacteriales</taxon>
        <taxon>Flavobacteriaceae</taxon>
        <taxon>Flagellimonas</taxon>
    </lineage>
</organism>
<dbReference type="InterPro" id="IPR013108">
    <property type="entry name" value="Amidohydro_3"/>
</dbReference>
<dbReference type="InterPro" id="IPR032466">
    <property type="entry name" value="Metal_Hydrolase"/>
</dbReference>
<dbReference type="EMBL" id="JBHSCL010000004">
    <property type="protein sequence ID" value="MFC4220556.1"/>
    <property type="molecule type" value="Genomic_DNA"/>
</dbReference>
<name>A0ABV8PMQ3_9FLAO</name>
<dbReference type="InterPro" id="IPR011059">
    <property type="entry name" value="Metal-dep_hydrolase_composite"/>
</dbReference>
<evidence type="ECO:0000313" key="3">
    <source>
        <dbReference type="Proteomes" id="UP001595841"/>
    </source>
</evidence>
<reference evidence="3" key="1">
    <citation type="journal article" date="2019" name="Int. J. Syst. Evol. Microbiol.">
        <title>The Global Catalogue of Microorganisms (GCM) 10K type strain sequencing project: providing services to taxonomists for standard genome sequencing and annotation.</title>
        <authorList>
            <consortium name="The Broad Institute Genomics Platform"/>
            <consortium name="The Broad Institute Genome Sequencing Center for Infectious Disease"/>
            <person name="Wu L."/>
            <person name="Ma J."/>
        </authorList>
    </citation>
    <scope>NUCLEOTIDE SEQUENCE [LARGE SCALE GENOMIC DNA]</scope>
    <source>
        <strain evidence="3">CGMCC 1.15774</strain>
    </source>
</reference>
<keyword evidence="3" id="KW-1185">Reference proteome</keyword>
<dbReference type="Gene3D" id="2.30.40.10">
    <property type="entry name" value="Urease, subunit C, domain 1"/>
    <property type="match status" value="1"/>
</dbReference>
<gene>
    <name evidence="2" type="ORF">ACFOWS_10445</name>
</gene>
<dbReference type="PANTHER" id="PTHR11647">
    <property type="entry name" value="HYDRANTOINASE/DIHYDROPYRIMIDINASE FAMILY MEMBER"/>
    <property type="match status" value="1"/>
</dbReference>
<dbReference type="Pfam" id="PF07969">
    <property type="entry name" value="Amidohydro_3"/>
    <property type="match status" value="2"/>
</dbReference>
<dbReference type="Proteomes" id="UP001595841">
    <property type="component" value="Unassembled WGS sequence"/>
</dbReference>
<dbReference type="InterPro" id="IPR050378">
    <property type="entry name" value="Metallo-dep_Hydrolases_sf"/>
</dbReference>
<dbReference type="PANTHER" id="PTHR11647:SF1">
    <property type="entry name" value="COLLAPSIN RESPONSE MEDIATOR PROTEIN"/>
    <property type="match status" value="1"/>
</dbReference>
<feature type="domain" description="Amidohydrolase 3" evidence="1">
    <location>
        <begin position="77"/>
        <end position="252"/>
    </location>
</feature>
<dbReference type="SUPFAM" id="SSF51338">
    <property type="entry name" value="Composite domain of metallo-dependent hydrolases"/>
    <property type="match status" value="1"/>
</dbReference>
<dbReference type="Gene3D" id="3.30.1490.130">
    <property type="entry name" value="D-aminoacylase. Domain 3"/>
    <property type="match status" value="1"/>
</dbReference>
<dbReference type="Gene3D" id="3.20.20.140">
    <property type="entry name" value="Metal-dependent hydrolases"/>
    <property type="match status" value="1"/>
</dbReference>
<feature type="domain" description="Amidohydrolase 3" evidence="1">
    <location>
        <begin position="396"/>
        <end position="508"/>
    </location>
</feature>
<evidence type="ECO:0000259" key="1">
    <source>
        <dbReference type="Pfam" id="PF07969"/>
    </source>
</evidence>
<dbReference type="RefSeq" id="WP_379764232.1">
    <property type="nucleotide sequence ID" value="NZ_JBHSCL010000004.1"/>
</dbReference>
<protein>
    <submittedName>
        <fullName evidence="2">Amidohydrolase family protein</fullName>
    </submittedName>
</protein>
<sequence length="529" mass="57961">MQLNLNTDLLIKLFLSFSFIVIFSCGGPEYDILILDGTVYDGSGNAPIETDIAIKDSMIVAIGDLDEAKAARILKVDGLAVSPGFIDMHTHLEPIMELPSCESHVRQGVTTALGGPDGSSPWPLKSYLDGLQAKGVGMNVAYLIGHNTVRKNVMGLENRAPTQDELQSMEAQIDSAMKEGAFGISTGLKYLPGAFSEVDEVIALSKVASKHGGIYTSHLREEGLGLFDAVQEAIQISAEAEIPVVLTHHKAIGKPMWGKSVRTLAMVDSARAKGLDIKMDQYPYAASYTGISVLIPSWSMAGGQEVFDERATDPALRDSIKNGIVFNILNDRGGSNLDRIQFAKVEWQPELEGKTLKYWAEQKGLEPTVENGADLVIEAQLNGGASCVFHAMAEEDVTRIMQHPQTMIGSDGRLVEPGMGHPHPRWYGTFPRVLGHYVRERKTLELTEAIRKMTLLPAQSLNLTDRGLIKEGMRADITIFNPETIIDKATFEKPHQYPKGIDFVIVNGFFAVDNGEFHDLRSGMILRKK</sequence>
<accession>A0ABV8PMQ3</accession>
<dbReference type="CDD" id="cd01297">
    <property type="entry name" value="D-aminoacylase"/>
    <property type="match status" value="1"/>
</dbReference>
<comment type="caution">
    <text evidence="2">The sequence shown here is derived from an EMBL/GenBank/DDBJ whole genome shotgun (WGS) entry which is preliminary data.</text>
</comment>
<proteinExistence type="predicted"/>
<evidence type="ECO:0000313" key="2">
    <source>
        <dbReference type="EMBL" id="MFC4220556.1"/>
    </source>
</evidence>